<sequence length="162" mass="19092">MYHTQGAHSIIMTKLYPLTYLKGNKILFRNPKQYYNYGTTKGVMTPQSLCHHFRRHRCAETVYSFYYENFSTLERNNNPSEGQNEDQEGKCHKRDSLSTSGKEQGRVREANNTEEAINGTMEERHNEPISTDDVFQEFGYKYEKHEPTMFGDWAHKCRVTDF</sequence>
<dbReference type="AlphaFoldDB" id="A0A0D9QJF5"/>
<dbReference type="VEuPathDB" id="PlasmoDB:AK88_03106"/>
<evidence type="ECO:0008006" key="4">
    <source>
        <dbReference type="Google" id="ProtNLM"/>
    </source>
</evidence>
<protein>
    <recommendedName>
        <fullName evidence="4">Succinate dehydrogenase assembly factor 4, mitochondrial</fullName>
    </recommendedName>
</protein>
<reference evidence="2 3" key="1">
    <citation type="submission" date="2014-03" db="EMBL/GenBank/DDBJ databases">
        <title>The Genome Sequence of Plasmodium fragile nilgiri.</title>
        <authorList>
            <consortium name="The Broad Institute Genomics Platform"/>
            <consortium name="The Broad Institute Genome Sequencing Center for Infectious Disease"/>
            <person name="Neafsey D."/>
            <person name="Duraisingh M."/>
            <person name="Young S.K."/>
            <person name="Zeng Q."/>
            <person name="Gargeya S."/>
            <person name="Abouelleil A."/>
            <person name="Alvarado L."/>
            <person name="Chapman S.B."/>
            <person name="Gainer-Dewar J."/>
            <person name="Goldberg J."/>
            <person name="Griggs A."/>
            <person name="Gujja S."/>
            <person name="Hansen M."/>
            <person name="Howarth C."/>
            <person name="Imamovic A."/>
            <person name="Larimer J."/>
            <person name="Pearson M."/>
            <person name="Poon T.W."/>
            <person name="Priest M."/>
            <person name="Roberts A."/>
            <person name="Saif S."/>
            <person name="Shea T."/>
            <person name="Sykes S."/>
            <person name="Wortman J."/>
            <person name="Nusbaum C."/>
            <person name="Birren B."/>
        </authorList>
    </citation>
    <scope>NUCLEOTIDE SEQUENCE [LARGE SCALE GENOMIC DNA]</scope>
    <source>
        <strain evidence="3">nilgiri</strain>
    </source>
</reference>
<dbReference type="Proteomes" id="UP000054561">
    <property type="component" value="Unassembled WGS sequence"/>
</dbReference>
<feature type="compositionally biased region" description="Basic and acidic residues" evidence="1">
    <location>
        <begin position="87"/>
        <end position="96"/>
    </location>
</feature>
<dbReference type="OMA" id="DWAHNCR"/>
<proteinExistence type="predicted"/>
<accession>A0A0D9QJF5</accession>
<dbReference type="OrthoDB" id="366235at2759"/>
<dbReference type="GeneID" id="24268420"/>
<evidence type="ECO:0000313" key="3">
    <source>
        <dbReference type="Proteomes" id="UP000054561"/>
    </source>
</evidence>
<evidence type="ECO:0000313" key="2">
    <source>
        <dbReference type="EMBL" id="KJP87190.1"/>
    </source>
</evidence>
<evidence type="ECO:0000256" key="1">
    <source>
        <dbReference type="SAM" id="MobiDB-lite"/>
    </source>
</evidence>
<dbReference type="RefSeq" id="XP_012336152.1">
    <property type="nucleotide sequence ID" value="XM_012480729.1"/>
</dbReference>
<feature type="region of interest" description="Disordered" evidence="1">
    <location>
        <begin position="76"/>
        <end position="109"/>
    </location>
</feature>
<gene>
    <name evidence="2" type="ORF">AK88_03106</name>
</gene>
<keyword evidence="3" id="KW-1185">Reference proteome</keyword>
<name>A0A0D9QJF5_PLAFR</name>
<organism evidence="2 3">
    <name type="scientific">Plasmodium fragile</name>
    <dbReference type="NCBI Taxonomy" id="5857"/>
    <lineage>
        <taxon>Eukaryota</taxon>
        <taxon>Sar</taxon>
        <taxon>Alveolata</taxon>
        <taxon>Apicomplexa</taxon>
        <taxon>Aconoidasida</taxon>
        <taxon>Haemosporida</taxon>
        <taxon>Plasmodiidae</taxon>
        <taxon>Plasmodium</taxon>
        <taxon>Plasmodium (Plasmodium)</taxon>
    </lineage>
</organism>
<dbReference type="EMBL" id="KQ001678">
    <property type="protein sequence ID" value="KJP87190.1"/>
    <property type="molecule type" value="Genomic_DNA"/>
</dbReference>